<dbReference type="Proteomes" id="UP000265520">
    <property type="component" value="Unassembled WGS sequence"/>
</dbReference>
<protein>
    <submittedName>
        <fullName evidence="2">Uncharacterized protein</fullName>
    </submittedName>
</protein>
<feature type="compositionally biased region" description="Basic and acidic residues" evidence="1">
    <location>
        <begin position="7"/>
        <end position="24"/>
    </location>
</feature>
<dbReference type="AlphaFoldDB" id="A0A392SV47"/>
<keyword evidence="3" id="KW-1185">Reference proteome</keyword>
<accession>A0A392SV47</accession>
<reference evidence="2 3" key="1">
    <citation type="journal article" date="2018" name="Front. Plant Sci.">
        <title>Red Clover (Trifolium pratense) and Zigzag Clover (T. medium) - A Picture of Genomic Similarities and Differences.</title>
        <authorList>
            <person name="Dluhosova J."/>
            <person name="Istvanek J."/>
            <person name="Nedelnik J."/>
            <person name="Repkova J."/>
        </authorList>
    </citation>
    <scope>NUCLEOTIDE SEQUENCE [LARGE SCALE GENOMIC DNA]</scope>
    <source>
        <strain evidence="3">cv. 10/8</strain>
        <tissue evidence="2">Leaf</tissue>
    </source>
</reference>
<feature type="region of interest" description="Disordered" evidence="1">
    <location>
        <begin position="1"/>
        <end position="53"/>
    </location>
</feature>
<proteinExistence type="predicted"/>
<dbReference type="EMBL" id="LXQA010436502">
    <property type="protein sequence ID" value="MCI51736.1"/>
    <property type="molecule type" value="Genomic_DNA"/>
</dbReference>
<evidence type="ECO:0000256" key="1">
    <source>
        <dbReference type="SAM" id="MobiDB-lite"/>
    </source>
</evidence>
<feature type="compositionally biased region" description="Polar residues" evidence="1">
    <location>
        <begin position="29"/>
        <end position="40"/>
    </location>
</feature>
<comment type="caution">
    <text evidence="2">The sequence shown here is derived from an EMBL/GenBank/DDBJ whole genome shotgun (WGS) entry which is preliminary data.</text>
</comment>
<name>A0A392SV47_9FABA</name>
<sequence>MQVSTQRRAETLLDKDHYRNELHRPRARLNTQLAMGSSSHGEGHSDVPIHRSI</sequence>
<organism evidence="2 3">
    <name type="scientific">Trifolium medium</name>
    <dbReference type="NCBI Taxonomy" id="97028"/>
    <lineage>
        <taxon>Eukaryota</taxon>
        <taxon>Viridiplantae</taxon>
        <taxon>Streptophyta</taxon>
        <taxon>Embryophyta</taxon>
        <taxon>Tracheophyta</taxon>
        <taxon>Spermatophyta</taxon>
        <taxon>Magnoliopsida</taxon>
        <taxon>eudicotyledons</taxon>
        <taxon>Gunneridae</taxon>
        <taxon>Pentapetalae</taxon>
        <taxon>rosids</taxon>
        <taxon>fabids</taxon>
        <taxon>Fabales</taxon>
        <taxon>Fabaceae</taxon>
        <taxon>Papilionoideae</taxon>
        <taxon>50 kb inversion clade</taxon>
        <taxon>NPAAA clade</taxon>
        <taxon>Hologalegina</taxon>
        <taxon>IRL clade</taxon>
        <taxon>Trifolieae</taxon>
        <taxon>Trifolium</taxon>
    </lineage>
</organism>
<evidence type="ECO:0000313" key="2">
    <source>
        <dbReference type="EMBL" id="MCI51736.1"/>
    </source>
</evidence>
<evidence type="ECO:0000313" key="3">
    <source>
        <dbReference type="Proteomes" id="UP000265520"/>
    </source>
</evidence>
<feature type="compositionally biased region" description="Basic and acidic residues" evidence="1">
    <location>
        <begin position="41"/>
        <end position="53"/>
    </location>
</feature>